<evidence type="ECO:0000256" key="4">
    <source>
        <dbReference type="ARBA" id="ARBA00022692"/>
    </source>
</evidence>
<dbReference type="AlphaFoldDB" id="A0AA39FEC9"/>
<proteinExistence type="inferred from homology"/>
<dbReference type="GO" id="GO:0016020">
    <property type="term" value="C:membrane"/>
    <property type="evidence" value="ECO:0007669"/>
    <property type="project" value="UniProtKB-SubCell"/>
</dbReference>
<dbReference type="GO" id="GO:0006508">
    <property type="term" value="P:proteolysis"/>
    <property type="evidence" value="ECO:0007669"/>
    <property type="project" value="UniProtKB-KW"/>
</dbReference>
<dbReference type="Proteomes" id="UP001168972">
    <property type="component" value="Unassembled WGS sequence"/>
</dbReference>
<protein>
    <recommendedName>
        <fullName evidence="9">Peptidase S54 rhomboid domain-containing protein</fullName>
    </recommendedName>
</protein>
<evidence type="ECO:0000256" key="6">
    <source>
        <dbReference type="ARBA" id="ARBA00022989"/>
    </source>
</evidence>
<keyword evidence="7 8" id="KW-0472">Membrane</keyword>
<reference evidence="10" key="2">
    <citation type="submission" date="2023-03" db="EMBL/GenBank/DDBJ databases">
        <authorList>
            <person name="Inwood S.N."/>
            <person name="Skelly J.G."/>
            <person name="Guhlin J."/>
            <person name="Harrop T.W.R."/>
            <person name="Goldson S.G."/>
            <person name="Dearden P.K."/>
        </authorList>
    </citation>
    <scope>NUCLEOTIDE SEQUENCE</scope>
    <source>
        <strain evidence="10">Lincoln</strain>
        <tissue evidence="10">Whole body</tissue>
    </source>
</reference>
<keyword evidence="5" id="KW-0378">Hydrolase</keyword>
<keyword evidence="4 8" id="KW-0812">Transmembrane</keyword>
<reference evidence="10" key="1">
    <citation type="journal article" date="2023" name="bioRxiv">
        <title>Scaffold-level genome assemblies of two parasitoid biocontrol wasps reveal the parthenogenesis mechanism and an associated novel virus.</title>
        <authorList>
            <person name="Inwood S."/>
            <person name="Skelly J."/>
            <person name="Guhlin J."/>
            <person name="Harrop T."/>
            <person name="Goldson S."/>
            <person name="Dearden P."/>
        </authorList>
    </citation>
    <scope>NUCLEOTIDE SEQUENCE</scope>
    <source>
        <strain evidence="10">Lincoln</strain>
        <tissue evidence="10">Whole body</tissue>
    </source>
</reference>
<sequence>MNRSVRRRQQGLEYGLYLLGMQAINYGIDKIPSVTLIGIIAQALLYIGVIQVPWNSEDVCISAVKILKYRDWRSFVFSNFEHGSDMHLYYNMISFILKGSYLERMYGSVNFGILIGVISLGCSALYVGLSWTLTQLTADYSYYTTCAIGFSAVLFALKVIVVCEEQDRPHDVGGLRVPSRFAVWAELILIHLLVPNASFVGHLGGILVGCIYCYLPIGAVIDNIIYGITGKPIIHEEAFYFRRRSIFVR</sequence>
<keyword evidence="11" id="KW-1185">Reference proteome</keyword>
<evidence type="ECO:0000313" key="10">
    <source>
        <dbReference type="EMBL" id="KAK0168014.1"/>
    </source>
</evidence>
<evidence type="ECO:0000256" key="8">
    <source>
        <dbReference type="SAM" id="Phobius"/>
    </source>
</evidence>
<gene>
    <name evidence="10" type="ORF">PV327_001856</name>
</gene>
<name>A0AA39FEC9_MICHY</name>
<accession>A0AA39FEC9</accession>
<keyword evidence="3" id="KW-0645">Protease</keyword>
<dbReference type="InterPro" id="IPR035952">
    <property type="entry name" value="Rhomboid-like_sf"/>
</dbReference>
<comment type="caution">
    <text evidence="10">The sequence shown here is derived from an EMBL/GenBank/DDBJ whole genome shotgun (WGS) entry which is preliminary data.</text>
</comment>
<evidence type="ECO:0000256" key="2">
    <source>
        <dbReference type="ARBA" id="ARBA00009045"/>
    </source>
</evidence>
<dbReference type="FunFam" id="1.20.1540.10:FF:000008">
    <property type="entry name" value="RHOMBOID-like protein 13"/>
    <property type="match status" value="1"/>
</dbReference>
<evidence type="ECO:0000256" key="1">
    <source>
        <dbReference type="ARBA" id="ARBA00004141"/>
    </source>
</evidence>
<dbReference type="PANTHER" id="PTHR43066:SF1">
    <property type="entry name" value="RHOMBOID PROTEIN 2"/>
    <property type="match status" value="1"/>
</dbReference>
<feature type="transmembrane region" description="Helical" evidence="8">
    <location>
        <begin position="206"/>
        <end position="226"/>
    </location>
</feature>
<evidence type="ECO:0000256" key="5">
    <source>
        <dbReference type="ARBA" id="ARBA00022801"/>
    </source>
</evidence>
<evidence type="ECO:0000256" key="7">
    <source>
        <dbReference type="ARBA" id="ARBA00023136"/>
    </source>
</evidence>
<evidence type="ECO:0000313" key="11">
    <source>
        <dbReference type="Proteomes" id="UP001168972"/>
    </source>
</evidence>
<dbReference type="PANTHER" id="PTHR43066">
    <property type="entry name" value="RHOMBOID-RELATED PROTEIN"/>
    <property type="match status" value="1"/>
</dbReference>
<evidence type="ECO:0000259" key="9">
    <source>
        <dbReference type="Pfam" id="PF01694"/>
    </source>
</evidence>
<dbReference type="InterPro" id="IPR022764">
    <property type="entry name" value="Peptidase_S54_rhomboid_dom"/>
</dbReference>
<dbReference type="Gene3D" id="1.20.1540.10">
    <property type="entry name" value="Rhomboid-like"/>
    <property type="match status" value="1"/>
</dbReference>
<organism evidence="10 11">
    <name type="scientific">Microctonus hyperodae</name>
    <name type="common">Parasitoid wasp</name>
    <dbReference type="NCBI Taxonomy" id="165561"/>
    <lineage>
        <taxon>Eukaryota</taxon>
        <taxon>Metazoa</taxon>
        <taxon>Ecdysozoa</taxon>
        <taxon>Arthropoda</taxon>
        <taxon>Hexapoda</taxon>
        <taxon>Insecta</taxon>
        <taxon>Pterygota</taxon>
        <taxon>Neoptera</taxon>
        <taxon>Endopterygota</taxon>
        <taxon>Hymenoptera</taxon>
        <taxon>Apocrita</taxon>
        <taxon>Ichneumonoidea</taxon>
        <taxon>Braconidae</taxon>
        <taxon>Euphorinae</taxon>
        <taxon>Microctonus</taxon>
    </lineage>
</organism>
<dbReference type="GO" id="GO:0004252">
    <property type="term" value="F:serine-type endopeptidase activity"/>
    <property type="evidence" value="ECO:0007669"/>
    <property type="project" value="InterPro"/>
</dbReference>
<evidence type="ECO:0000256" key="3">
    <source>
        <dbReference type="ARBA" id="ARBA00022670"/>
    </source>
</evidence>
<comment type="similarity">
    <text evidence="2">Belongs to the peptidase S54 family.</text>
</comment>
<feature type="transmembrane region" description="Helical" evidence="8">
    <location>
        <begin position="108"/>
        <end position="128"/>
    </location>
</feature>
<dbReference type="Pfam" id="PF01694">
    <property type="entry name" value="Rhomboid"/>
    <property type="match status" value="1"/>
</dbReference>
<dbReference type="SUPFAM" id="SSF144091">
    <property type="entry name" value="Rhomboid-like"/>
    <property type="match status" value="1"/>
</dbReference>
<keyword evidence="6 8" id="KW-1133">Transmembrane helix</keyword>
<dbReference type="EMBL" id="JAQQBR010001831">
    <property type="protein sequence ID" value="KAK0168014.1"/>
    <property type="molecule type" value="Genomic_DNA"/>
</dbReference>
<feature type="domain" description="Peptidase S54 rhomboid" evidence="9">
    <location>
        <begin position="71"/>
        <end position="215"/>
    </location>
</feature>
<comment type="subcellular location">
    <subcellularLocation>
        <location evidence="1">Membrane</location>
        <topology evidence="1">Multi-pass membrane protein</topology>
    </subcellularLocation>
</comment>
<feature type="transmembrane region" description="Helical" evidence="8">
    <location>
        <begin position="140"/>
        <end position="161"/>
    </location>
</feature>